<protein>
    <submittedName>
        <fullName evidence="1">Uncharacterized protein</fullName>
    </submittedName>
</protein>
<reference evidence="1" key="2">
    <citation type="submission" date="2015-06" db="UniProtKB">
        <authorList>
            <consortium name="EnsemblMetazoa"/>
        </authorList>
    </citation>
    <scope>IDENTIFICATION</scope>
</reference>
<dbReference type="Proteomes" id="UP000015102">
    <property type="component" value="Unassembled WGS sequence"/>
</dbReference>
<dbReference type="EMBL" id="CAQQ02116812">
    <property type="status" value="NOT_ANNOTATED_CDS"/>
    <property type="molecule type" value="Genomic_DNA"/>
</dbReference>
<proteinExistence type="predicted"/>
<dbReference type="EnsemblMetazoa" id="MESCA001267-RA">
    <property type="protein sequence ID" value="MESCA001267-PA"/>
    <property type="gene ID" value="MESCA001267"/>
</dbReference>
<evidence type="ECO:0000313" key="2">
    <source>
        <dbReference type="Proteomes" id="UP000015102"/>
    </source>
</evidence>
<evidence type="ECO:0000313" key="1">
    <source>
        <dbReference type="EnsemblMetazoa" id="MESCA001267-PA"/>
    </source>
</evidence>
<accession>T1GD86</accession>
<keyword evidence="2" id="KW-1185">Reference proteome</keyword>
<reference evidence="2" key="1">
    <citation type="submission" date="2013-02" db="EMBL/GenBank/DDBJ databases">
        <authorList>
            <person name="Hughes D."/>
        </authorList>
    </citation>
    <scope>NUCLEOTIDE SEQUENCE</scope>
    <source>
        <strain>Durham</strain>
        <strain evidence="2">NC isolate 2 -- Noor lab</strain>
    </source>
</reference>
<dbReference type="EMBL" id="CAQQ02116811">
    <property type="status" value="NOT_ANNOTATED_CDS"/>
    <property type="molecule type" value="Genomic_DNA"/>
</dbReference>
<dbReference type="HOGENOM" id="CLU_2457359_0_0_1"/>
<dbReference type="AlphaFoldDB" id="T1GD86"/>
<organism evidence="1 2">
    <name type="scientific">Megaselia scalaris</name>
    <name type="common">Humpbacked fly</name>
    <name type="synonym">Phora scalaris</name>
    <dbReference type="NCBI Taxonomy" id="36166"/>
    <lineage>
        <taxon>Eukaryota</taxon>
        <taxon>Metazoa</taxon>
        <taxon>Ecdysozoa</taxon>
        <taxon>Arthropoda</taxon>
        <taxon>Hexapoda</taxon>
        <taxon>Insecta</taxon>
        <taxon>Pterygota</taxon>
        <taxon>Neoptera</taxon>
        <taxon>Endopterygota</taxon>
        <taxon>Diptera</taxon>
        <taxon>Brachycera</taxon>
        <taxon>Muscomorpha</taxon>
        <taxon>Platypezoidea</taxon>
        <taxon>Phoridae</taxon>
        <taxon>Megaseliini</taxon>
        <taxon>Megaselia</taxon>
    </lineage>
</organism>
<sequence length="89" mass="10538">MSMTKLFAINEACQILSIKELKERKLSAKSIFRTKRCSDKEEEVFKQWEDLPKEILNYNEGKTPTQRNQFQEFPQQQNKAIRVSTITKV</sequence>
<name>T1GD86_MEGSC</name>